<dbReference type="AlphaFoldDB" id="A0A841JVM4"/>
<comment type="caution">
    <text evidence="1">The sequence shown here is derived from an EMBL/GenBank/DDBJ whole genome shotgun (WGS) entry which is preliminary data.</text>
</comment>
<dbReference type="Proteomes" id="UP000538666">
    <property type="component" value="Unassembled WGS sequence"/>
</dbReference>
<gene>
    <name evidence="1" type="ORF">HNQ77_002469</name>
</gene>
<keyword evidence="2" id="KW-1185">Reference proteome</keyword>
<proteinExistence type="predicted"/>
<evidence type="ECO:0000313" key="2">
    <source>
        <dbReference type="Proteomes" id="UP000538666"/>
    </source>
</evidence>
<organism evidence="1 2">
    <name type="scientific">Silvibacterium bohemicum</name>
    <dbReference type="NCBI Taxonomy" id="1577686"/>
    <lineage>
        <taxon>Bacteria</taxon>
        <taxon>Pseudomonadati</taxon>
        <taxon>Acidobacteriota</taxon>
        <taxon>Terriglobia</taxon>
        <taxon>Terriglobales</taxon>
        <taxon>Acidobacteriaceae</taxon>
        <taxon>Silvibacterium</taxon>
    </lineage>
</organism>
<reference evidence="1 2" key="1">
    <citation type="submission" date="2020-08" db="EMBL/GenBank/DDBJ databases">
        <title>Genomic Encyclopedia of Type Strains, Phase IV (KMG-IV): sequencing the most valuable type-strain genomes for metagenomic binning, comparative biology and taxonomic classification.</title>
        <authorList>
            <person name="Goeker M."/>
        </authorList>
    </citation>
    <scope>NUCLEOTIDE SEQUENCE [LARGE SCALE GENOMIC DNA]</scope>
    <source>
        <strain evidence="1 2">DSM 103733</strain>
    </source>
</reference>
<dbReference type="EMBL" id="JACHEK010000004">
    <property type="protein sequence ID" value="MBB6144517.1"/>
    <property type="molecule type" value="Genomic_DNA"/>
</dbReference>
<protein>
    <submittedName>
        <fullName evidence="1">Uncharacterized protein</fullName>
    </submittedName>
</protein>
<sequence length="68" mass="7983">MWFRPANIRLINRRSQLLRLLLALSSGKDKSNDNDKNKSHRFRRVDTVTPYQADELIEPFRSISVLGK</sequence>
<name>A0A841JVM4_9BACT</name>
<evidence type="ECO:0000313" key="1">
    <source>
        <dbReference type="EMBL" id="MBB6144517.1"/>
    </source>
</evidence>
<accession>A0A841JVM4</accession>